<evidence type="ECO:0000256" key="1">
    <source>
        <dbReference type="ARBA" id="ARBA00004141"/>
    </source>
</evidence>
<name>A0A4V4HMV7_9HYPH</name>
<evidence type="ECO:0000313" key="7">
    <source>
        <dbReference type="EMBL" id="THV23646.1"/>
    </source>
</evidence>
<dbReference type="InterPro" id="IPR007267">
    <property type="entry name" value="GtrA_DPMS_TM"/>
</dbReference>
<reference evidence="7 8" key="1">
    <citation type="submission" date="2019-04" db="EMBL/GenBank/DDBJ databases">
        <title>Genome sequence of strain shin9-1.</title>
        <authorList>
            <person name="Gao J."/>
            <person name="Sun J."/>
        </authorList>
    </citation>
    <scope>NUCLEOTIDE SEQUENCE [LARGE SCALE GENOMIC DNA]</scope>
    <source>
        <strain evidence="8">shin9-1</strain>
    </source>
</reference>
<keyword evidence="2 5" id="KW-0812">Transmembrane</keyword>
<dbReference type="GO" id="GO:0016020">
    <property type="term" value="C:membrane"/>
    <property type="evidence" value="ECO:0007669"/>
    <property type="project" value="UniProtKB-SubCell"/>
</dbReference>
<evidence type="ECO:0000313" key="8">
    <source>
        <dbReference type="Proteomes" id="UP000308828"/>
    </source>
</evidence>
<evidence type="ECO:0000256" key="5">
    <source>
        <dbReference type="SAM" id="Phobius"/>
    </source>
</evidence>
<protein>
    <submittedName>
        <fullName evidence="7">GtrA family protein</fullName>
    </submittedName>
</protein>
<dbReference type="Pfam" id="PF04138">
    <property type="entry name" value="GtrA_DPMS_TM"/>
    <property type="match status" value="1"/>
</dbReference>
<dbReference type="GO" id="GO:0000271">
    <property type="term" value="P:polysaccharide biosynthetic process"/>
    <property type="evidence" value="ECO:0007669"/>
    <property type="project" value="InterPro"/>
</dbReference>
<sequence>MEHRDLAPSHARGAVNRMKAMLDQKVVRFAIVGTTSLVVPAALSAWLRLTTPLADQTIFAISSVIAIEMNYLLNHFFTWKKAGTFTALAGTWLRFHITKAFTFLIGQILFFGANYLTGNFFLAYCLTVLMMTFANFGLQKHYIFK</sequence>
<evidence type="ECO:0000259" key="6">
    <source>
        <dbReference type="Pfam" id="PF04138"/>
    </source>
</evidence>
<comment type="subcellular location">
    <subcellularLocation>
        <location evidence="1">Membrane</location>
        <topology evidence="1">Multi-pass membrane protein</topology>
    </subcellularLocation>
</comment>
<feature type="transmembrane region" description="Helical" evidence="5">
    <location>
        <begin position="97"/>
        <end position="115"/>
    </location>
</feature>
<feature type="transmembrane region" description="Helical" evidence="5">
    <location>
        <begin position="121"/>
        <end position="138"/>
    </location>
</feature>
<evidence type="ECO:0000256" key="3">
    <source>
        <dbReference type="ARBA" id="ARBA00022989"/>
    </source>
</evidence>
<feature type="domain" description="GtrA/DPMS transmembrane" evidence="6">
    <location>
        <begin position="28"/>
        <end position="144"/>
    </location>
</feature>
<keyword evidence="4 5" id="KW-0472">Membrane</keyword>
<keyword evidence="3 5" id="KW-1133">Transmembrane helix</keyword>
<comment type="caution">
    <text evidence="7">The sequence shown here is derived from an EMBL/GenBank/DDBJ whole genome shotgun (WGS) entry which is preliminary data.</text>
</comment>
<dbReference type="OrthoDB" id="9807815at2"/>
<evidence type="ECO:0000256" key="2">
    <source>
        <dbReference type="ARBA" id="ARBA00022692"/>
    </source>
</evidence>
<proteinExistence type="predicted"/>
<dbReference type="Proteomes" id="UP000308828">
    <property type="component" value="Unassembled WGS sequence"/>
</dbReference>
<dbReference type="AlphaFoldDB" id="A0A4V4HMV7"/>
<feature type="transmembrane region" description="Helical" evidence="5">
    <location>
        <begin position="58"/>
        <end position="77"/>
    </location>
</feature>
<keyword evidence="8" id="KW-1185">Reference proteome</keyword>
<dbReference type="EMBL" id="STGV01000002">
    <property type="protein sequence ID" value="THV23646.1"/>
    <property type="molecule type" value="Genomic_DNA"/>
</dbReference>
<feature type="transmembrane region" description="Helical" evidence="5">
    <location>
        <begin position="26"/>
        <end position="46"/>
    </location>
</feature>
<accession>A0A4V4HMV7</accession>
<evidence type="ECO:0000256" key="4">
    <source>
        <dbReference type="ARBA" id="ARBA00023136"/>
    </source>
</evidence>
<gene>
    <name evidence="7" type="ORF">FAA97_06540</name>
</gene>
<organism evidence="7 8">
    <name type="scientific">Peteryoungia ipomoeae</name>
    <dbReference type="NCBI Taxonomy" id="1210932"/>
    <lineage>
        <taxon>Bacteria</taxon>
        <taxon>Pseudomonadati</taxon>
        <taxon>Pseudomonadota</taxon>
        <taxon>Alphaproteobacteria</taxon>
        <taxon>Hyphomicrobiales</taxon>
        <taxon>Rhizobiaceae</taxon>
        <taxon>Peteryoungia</taxon>
    </lineage>
</organism>